<organism evidence="2 3">
    <name type="scientific">Albula glossodonta</name>
    <name type="common">roundjaw bonefish</name>
    <dbReference type="NCBI Taxonomy" id="121402"/>
    <lineage>
        <taxon>Eukaryota</taxon>
        <taxon>Metazoa</taxon>
        <taxon>Chordata</taxon>
        <taxon>Craniata</taxon>
        <taxon>Vertebrata</taxon>
        <taxon>Euteleostomi</taxon>
        <taxon>Actinopterygii</taxon>
        <taxon>Neopterygii</taxon>
        <taxon>Teleostei</taxon>
        <taxon>Albuliformes</taxon>
        <taxon>Albulidae</taxon>
        <taxon>Albula</taxon>
    </lineage>
</organism>
<evidence type="ECO:0000256" key="1">
    <source>
        <dbReference type="SAM" id="MobiDB-lite"/>
    </source>
</evidence>
<dbReference type="EMBL" id="JAFBMS010000006">
    <property type="protein sequence ID" value="KAG9351724.1"/>
    <property type="molecule type" value="Genomic_DNA"/>
</dbReference>
<dbReference type="AlphaFoldDB" id="A0A8T2PGV3"/>
<accession>A0A8T2PGV3</accession>
<sequence>MAGALSTLTMDAQGTGLESMLISHTRQGAHLSRQSRRQGEPRLPVAQALSRTASLPKFSV</sequence>
<dbReference type="Proteomes" id="UP000824540">
    <property type="component" value="Unassembled WGS sequence"/>
</dbReference>
<reference evidence="2" key="1">
    <citation type="thesis" date="2021" institute="BYU ScholarsArchive" country="Provo, UT, USA">
        <title>Applications of and Algorithms for Genome Assembly and Genomic Analyses with an Emphasis on Marine Teleosts.</title>
        <authorList>
            <person name="Pickett B.D."/>
        </authorList>
    </citation>
    <scope>NUCLEOTIDE SEQUENCE</scope>
    <source>
        <strain evidence="2">HI-2016</strain>
    </source>
</reference>
<evidence type="ECO:0000313" key="3">
    <source>
        <dbReference type="Proteomes" id="UP000824540"/>
    </source>
</evidence>
<proteinExistence type="predicted"/>
<name>A0A8T2PGV3_9TELE</name>
<gene>
    <name evidence="2" type="ORF">JZ751_022975</name>
</gene>
<comment type="caution">
    <text evidence="2">The sequence shown here is derived from an EMBL/GenBank/DDBJ whole genome shotgun (WGS) entry which is preliminary data.</text>
</comment>
<feature type="region of interest" description="Disordered" evidence="1">
    <location>
        <begin position="24"/>
        <end position="60"/>
    </location>
</feature>
<evidence type="ECO:0000313" key="2">
    <source>
        <dbReference type="EMBL" id="KAG9351724.1"/>
    </source>
</evidence>
<keyword evidence="3" id="KW-1185">Reference proteome</keyword>
<protein>
    <submittedName>
        <fullName evidence="2">Uncharacterized protein</fullName>
    </submittedName>
</protein>